<dbReference type="AlphaFoldDB" id="A0A346Y6C7"/>
<name>A0A346Y6C7_9ACTN</name>
<gene>
    <name evidence="2" type="ORF">DVS28_b0254</name>
</gene>
<keyword evidence="3" id="KW-1185">Reference proteome</keyword>
<feature type="compositionally biased region" description="Gly residues" evidence="1">
    <location>
        <begin position="295"/>
        <end position="304"/>
    </location>
</feature>
<organism evidence="2 3">
    <name type="scientific">Euzebya pacifica</name>
    <dbReference type="NCBI Taxonomy" id="1608957"/>
    <lineage>
        <taxon>Bacteria</taxon>
        <taxon>Bacillati</taxon>
        <taxon>Actinomycetota</taxon>
        <taxon>Nitriliruptoria</taxon>
        <taxon>Euzebyales</taxon>
    </lineage>
</organism>
<dbReference type="RefSeq" id="WP_114594619.1">
    <property type="nucleotide sequence ID" value="NZ_CP031166.1"/>
</dbReference>
<feature type="compositionally biased region" description="Basic and acidic residues" evidence="1">
    <location>
        <begin position="45"/>
        <end position="59"/>
    </location>
</feature>
<keyword evidence="2" id="KW-0614">Plasmid</keyword>
<feature type="compositionally biased region" description="Low complexity" evidence="1">
    <location>
        <begin position="263"/>
        <end position="273"/>
    </location>
</feature>
<evidence type="ECO:0000256" key="1">
    <source>
        <dbReference type="SAM" id="MobiDB-lite"/>
    </source>
</evidence>
<dbReference type="KEGG" id="euz:DVS28_b0254"/>
<dbReference type="EMBL" id="CP031166">
    <property type="protein sequence ID" value="AXV10024.1"/>
    <property type="molecule type" value="Genomic_DNA"/>
</dbReference>
<sequence length="304" mass="32825">MTTPDGQLSIAETAETLWSLSLISATGEEGGWVPVSQGPMGGSRWSEESRAEHERKAPQVDRDTAIAVVRHMVLDGQPIDVVLANDRRLMVRLGLDTPDVPDDLPLGPYEPTPAERRRFVHQVVRGGRAALEGLPFDAWASSGWVPDSDISGVLGCVFGPFVVTKQRQAYALRTLVADGEIERGVKPFAWFANGLVPIADGNFTNRADVVFAVPDAAVRSRELVVEARLQAEADERRQQEELDAWWDDTEAPMPASVREWAIGSPSGSMGMSPAQGPTGRPLPPLHLRRQRPVDGSGGAGGAAR</sequence>
<feature type="region of interest" description="Disordered" evidence="1">
    <location>
        <begin position="260"/>
        <end position="304"/>
    </location>
</feature>
<feature type="region of interest" description="Disordered" evidence="1">
    <location>
        <begin position="30"/>
        <end position="59"/>
    </location>
</feature>
<dbReference type="Proteomes" id="UP000264006">
    <property type="component" value="Plasmid pEDY32-46I"/>
</dbReference>
<evidence type="ECO:0000313" key="2">
    <source>
        <dbReference type="EMBL" id="AXV10024.1"/>
    </source>
</evidence>
<reference evidence="2 3" key="1">
    <citation type="submission" date="2018-09" db="EMBL/GenBank/DDBJ databases">
        <title>Complete genome sequence of Euzebya sp. DY32-46 isolated from seawater of Pacific Ocean.</title>
        <authorList>
            <person name="Xu L."/>
            <person name="Wu Y.-H."/>
            <person name="Xu X.-W."/>
        </authorList>
    </citation>
    <scope>NUCLEOTIDE SEQUENCE [LARGE SCALE GENOMIC DNA]</scope>
    <source>
        <strain evidence="2 3">DY32-46</strain>
        <plasmid evidence="3">pedy32-46i</plasmid>
    </source>
</reference>
<accession>A0A346Y6C7</accession>
<protein>
    <submittedName>
        <fullName evidence="2">Uncharacterized protein</fullName>
    </submittedName>
</protein>
<proteinExistence type="predicted"/>
<geneLocation type="plasmid" evidence="3">
    <name>pedy32-46i</name>
</geneLocation>
<evidence type="ECO:0000313" key="3">
    <source>
        <dbReference type="Proteomes" id="UP000264006"/>
    </source>
</evidence>